<sequence>MSGDFLGGGLVFAIAATLWIVYLIPTWLRRRTFDATELNAIRMQQTIRALAETTQLPTELRVEASARGVAEQKRVLREAETQARLQLRAATAAAIGYDDAGHRARARRRRQRLAASVVLLASVMGIVTGITFIVTQQGWQLLAGSCVAFAVAIIVQNELSGAVVVNARSASSGVFAAQAFADHAPVVAQANSRTWTPTALPRPMHLSEGSIAAAVVASQAAAERLRLSGAEAALVERLRAAGNINPAIRVSAPAPTPVVGRFTSMGVVGDTGTHTQTGHLDLDAALRRRRAAG</sequence>
<dbReference type="Proteomes" id="UP000524237">
    <property type="component" value="Unassembled WGS sequence"/>
</dbReference>
<dbReference type="EMBL" id="JACGWU010000001">
    <property type="protein sequence ID" value="MBA8828014.1"/>
    <property type="molecule type" value="Genomic_DNA"/>
</dbReference>
<gene>
    <name evidence="2" type="ORF">FB555_000085</name>
</gene>
<evidence type="ECO:0000313" key="3">
    <source>
        <dbReference type="Proteomes" id="UP000524237"/>
    </source>
</evidence>
<keyword evidence="1" id="KW-1133">Transmembrane helix</keyword>
<keyword evidence="1" id="KW-0812">Transmembrane</keyword>
<evidence type="ECO:0000313" key="2">
    <source>
        <dbReference type="EMBL" id="MBA8828014.1"/>
    </source>
</evidence>
<keyword evidence="1" id="KW-0472">Membrane</keyword>
<proteinExistence type="predicted"/>
<feature type="transmembrane region" description="Helical" evidence="1">
    <location>
        <begin position="113"/>
        <end position="133"/>
    </location>
</feature>
<comment type="caution">
    <text evidence="2">The sequence shown here is derived from an EMBL/GenBank/DDBJ whole genome shotgun (WGS) entry which is preliminary data.</text>
</comment>
<organism evidence="2 3">
    <name type="scientific">Alpinimonas psychrophila</name>
    <dbReference type="NCBI Taxonomy" id="748908"/>
    <lineage>
        <taxon>Bacteria</taxon>
        <taxon>Bacillati</taxon>
        <taxon>Actinomycetota</taxon>
        <taxon>Actinomycetes</taxon>
        <taxon>Micrococcales</taxon>
        <taxon>Microbacteriaceae</taxon>
        <taxon>Alpinimonas</taxon>
    </lineage>
</organism>
<keyword evidence="3" id="KW-1185">Reference proteome</keyword>
<evidence type="ECO:0000256" key="1">
    <source>
        <dbReference type="SAM" id="Phobius"/>
    </source>
</evidence>
<accession>A0A7W3JRP8</accession>
<name>A0A7W3JRP8_9MICO</name>
<dbReference type="AlphaFoldDB" id="A0A7W3JRP8"/>
<protein>
    <recommendedName>
        <fullName evidence="4">Large exoprotein</fullName>
    </recommendedName>
</protein>
<feature type="transmembrane region" description="Helical" evidence="1">
    <location>
        <begin position="6"/>
        <end position="24"/>
    </location>
</feature>
<evidence type="ECO:0008006" key="4">
    <source>
        <dbReference type="Google" id="ProtNLM"/>
    </source>
</evidence>
<dbReference type="RefSeq" id="WP_182483488.1">
    <property type="nucleotide sequence ID" value="NZ_JACGWU010000001.1"/>
</dbReference>
<reference evidence="2 3" key="1">
    <citation type="submission" date="2020-07" db="EMBL/GenBank/DDBJ databases">
        <title>Sequencing the genomes of 1000 actinobacteria strains.</title>
        <authorList>
            <person name="Klenk H.-P."/>
        </authorList>
    </citation>
    <scope>NUCLEOTIDE SEQUENCE [LARGE SCALE GENOMIC DNA]</scope>
    <source>
        <strain evidence="2 3">DSM 23737</strain>
    </source>
</reference>